<evidence type="ECO:0000259" key="12">
    <source>
        <dbReference type="SMART" id="SM00650"/>
    </source>
</evidence>
<evidence type="ECO:0000256" key="7">
    <source>
        <dbReference type="ARBA" id="ARBA00049478"/>
    </source>
</evidence>
<dbReference type="AlphaFoldDB" id="M7SG89"/>
<dbReference type="InterPro" id="IPR029063">
    <property type="entry name" value="SAM-dependent_MTases_sf"/>
</dbReference>
<evidence type="ECO:0000256" key="10">
    <source>
        <dbReference type="RuleBase" id="RU362106"/>
    </source>
</evidence>
<evidence type="ECO:0000256" key="2">
    <source>
        <dbReference type="ARBA" id="ARBA00022552"/>
    </source>
</evidence>
<feature type="region of interest" description="Disordered" evidence="11">
    <location>
        <begin position="1"/>
        <end position="25"/>
    </location>
</feature>
<dbReference type="CDD" id="cd02440">
    <property type="entry name" value="AdoMet_MTases"/>
    <property type="match status" value="1"/>
</dbReference>
<dbReference type="Proteomes" id="UP000012174">
    <property type="component" value="Unassembled WGS sequence"/>
</dbReference>
<feature type="binding site" evidence="9">
    <location>
        <position position="68"/>
    </location>
    <ligand>
        <name>S-adenosyl-L-methionine</name>
        <dbReference type="ChEBI" id="CHEBI:59789"/>
    </ligand>
</feature>
<dbReference type="GO" id="GO:0052909">
    <property type="term" value="F:18S rRNA (adenine(1779)-N(6)/adenine(1780)-N(6))-dimethyltransferase activity"/>
    <property type="evidence" value="ECO:0007669"/>
    <property type="project" value="UniProtKB-EC"/>
</dbReference>
<evidence type="ECO:0000313" key="14">
    <source>
        <dbReference type="Proteomes" id="UP000012174"/>
    </source>
</evidence>
<feature type="domain" description="Ribosomal RNA adenine methylase transferase N-terminal" evidence="12">
    <location>
        <begin position="48"/>
        <end position="217"/>
    </location>
</feature>
<keyword evidence="3 9" id="KW-0489">Methyltransferase</keyword>
<accession>M7SG89</accession>
<comment type="catalytic activity">
    <reaction evidence="7">
        <text>adenosine(1779)/adenosine(1780) in 18S rRNA + 4 S-adenosyl-L-methionine = N(6)-dimethyladenosine(1779)/N(6)-dimethyladenosine(1780) in 18S rRNA + 4 S-adenosyl-L-homocysteine + 4 H(+)</text>
        <dbReference type="Rhea" id="RHEA:42780"/>
        <dbReference type="Rhea" id="RHEA-COMP:10234"/>
        <dbReference type="Rhea" id="RHEA-COMP:10236"/>
        <dbReference type="ChEBI" id="CHEBI:15378"/>
        <dbReference type="ChEBI" id="CHEBI:57856"/>
        <dbReference type="ChEBI" id="CHEBI:59789"/>
        <dbReference type="ChEBI" id="CHEBI:74411"/>
        <dbReference type="ChEBI" id="CHEBI:74493"/>
        <dbReference type="EC" id="2.1.1.183"/>
    </reaction>
</comment>
<dbReference type="PANTHER" id="PTHR11727">
    <property type="entry name" value="DIMETHYLADENOSINE TRANSFERASE"/>
    <property type="match status" value="1"/>
</dbReference>
<dbReference type="STRING" id="1287681.M7SG89"/>
<evidence type="ECO:0000256" key="3">
    <source>
        <dbReference type="ARBA" id="ARBA00022603"/>
    </source>
</evidence>
<dbReference type="PANTHER" id="PTHR11727:SF7">
    <property type="entry name" value="DIMETHYLADENOSINE TRANSFERASE-RELATED"/>
    <property type="match status" value="1"/>
</dbReference>
<name>M7SG89_EUTLA</name>
<dbReference type="SMART" id="SM00650">
    <property type="entry name" value="rADc"/>
    <property type="match status" value="1"/>
</dbReference>
<protein>
    <recommendedName>
        <fullName evidence="10">rRNA adenine N(6)-methyltransferase</fullName>
        <ecNumber evidence="10">2.1.1.-</ecNumber>
    </recommendedName>
</protein>
<keyword evidence="5 9" id="KW-0949">S-adenosyl-L-methionine</keyword>
<evidence type="ECO:0000256" key="5">
    <source>
        <dbReference type="ARBA" id="ARBA00022691"/>
    </source>
</evidence>
<keyword evidence="2 10" id="KW-0698">rRNA processing</keyword>
<evidence type="ECO:0000256" key="4">
    <source>
        <dbReference type="ARBA" id="ARBA00022679"/>
    </source>
</evidence>
<comment type="function">
    <text evidence="1">Specifically dimethylates two adjacent adenosines in the loop of a conserved hairpin near the 3'-end of 18S rRNA in the 40S particle.</text>
</comment>
<dbReference type="InterPro" id="IPR011530">
    <property type="entry name" value="rRNA_adenine_dimethylase"/>
</dbReference>
<feature type="binding site" evidence="9">
    <location>
        <position position="41"/>
    </location>
    <ligand>
        <name>S-adenosyl-L-methionine</name>
        <dbReference type="ChEBI" id="CHEBI:59789"/>
    </ligand>
</feature>
<dbReference type="PROSITE" id="PS01131">
    <property type="entry name" value="RRNA_A_DIMETH"/>
    <property type="match status" value="1"/>
</dbReference>
<dbReference type="Gene3D" id="1.10.8.480">
    <property type="match status" value="1"/>
</dbReference>
<evidence type="ECO:0000256" key="9">
    <source>
        <dbReference type="PROSITE-ProRule" id="PRU01026"/>
    </source>
</evidence>
<dbReference type="KEGG" id="ela:UCREL1_7742"/>
<keyword evidence="6 9" id="KW-0694">RNA-binding</keyword>
<dbReference type="EMBL" id="KB706895">
    <property type="protein sequence ID" value="EMR65284.1"/>
    <property type="molecule type" value="Genomic_DNA"/>
</dbReference>
<dbReference type="eggNOG" id="KOG0820">
    <property type="taxonomic scope" value="Eukaryota"/>
</dbReference>
<gene>
    <name evidence="13" type="ORF">UCREL1_7742</name>
</gene>
<evidence type="ECO:0000256" key="1">
    <source>
        <dbReference type="ARBA" id="ARBA00002977"/>
    </source>
</evidence>
<feature type="binding site" evidence="9">
    <location>
        <position position="117"/>
    </location>
    <ligand>
        <name>S-adenosyl-L-methionine</name>
        <dbReference type="ChEBI" id="CHEBI:59789"/>
    </ligand>
</feature>
<dbReference type="InterPro" id="IPR020596">
    <property type="entry name" value="rRNA_Ade_Mease_Trfase_CS"/>
</dbReference>
<organism evidence="13 14">
    <name type="scientific">Eutypa lata (strain UCR-EL1)</name>
    <name type="common">Grapevine dieback disease fungus</name>
    <name type="synonym">Eutypa armeniacae</name>
    <dbReference type="NCBI Taxonomy" id="1287681"/>
    <lineage>
        <taxon>Eukaryota</taxon>
        <taxon>Fungi</taxon>
        <taxon>Dikarya</taxon>
        <taxon>Ascomycota</taxon>
        <taxon>Pezizomycotina</taxon>
        <taxon>Sordariomycetes</taxon>
        <taxon>Xylariomycetidae</taxon>
        <taxon>Xylariales</taxon>
        <taxon>Diatrypaceae</taxon>
        <taxon>Eutypa</taxon>
    </lineage>
</organism>
<evidence type="ECO:0000256" key="11">
    <source>
        <dbReference type="SAM" id="MobiDB-lite"/>
    </source>
</evidence>
<feature type="binding site" evidence="9">
    <location>
        <position position="132"/>
    </location>
    <ligand>
        <name>S-adenosyl-L-methionine</name>
        <dbReference type="ChEBI" id="CHEBI:59789"/>
    </ligand>
</feature>
<feature type="binding site" evidence="9">
    <location>
        <position position="89"/>
    </location>
    <ligand>
        <name>S-adenosyl-L-methionine</name>
        <dbReference type="ChEBI" id="CHEBI:59789"/>
    </ligand>
</feature>
<evidence type="ECO:0000313" key="13">
    <source>
        <dbReference type="EMBL" id="EMR65284.1"/>
    </source>
</evidence>
<dbReference type="HOGENOM" id="CLU_041220_2_0_1"/>
<comment type="similarity">
    <text evidence="8 9 10">Belongs to the class I-like SAM-binding methyltransferase superfamily. rRNA adenine N(6)-methyltransferase family.</text>
</comment>
<dbReference type="GO" id="GO:0030688">
    <property type="term" value="C:preribosome, small subunit precursor"/>
    <property type="evidence" value="ECO:0007669"/>
    <property type="project" value="EnsemblFungi"/>
</dbReference>
<dbReference type="NCBIfam" id="TIGR00755">
    <property type="entry name" value="ksgA"/>
    <property type="match status" value="1"/>
</dbReference>
<feature type="binding site" evidence="9">
    <location>
        <position position="43"/>
    </location>
    <ligand>
        <name>S-adenosyl-L-methionine</name>
        <dbReference type="ChEBI" id="CHEBI:59789"/>
    </ligand>
</feature>
<dbReference type="GO" id="GO:0003723">
    <property type="term" value="F:RNA binding"/>
    <property type="evidence" value="ECO:0007669"/>
    <property type="project" value="UniProtKB-UniRule"/>
</dbReference>
<evidence type="ECO:0000256" key="8">
    <source>
        <dbReference type="ARBA" id="ARBA00061109"/>
    </source>
</evidence>
<dbReference type="InterPro" id="IPR020598">
    <property type="entry name" value="rRNA_Ade_methylase_Trfase_N"/>
</dbReference>
<dbReference type="GO" id="GO:0005730">
    <property type="term" value="C:nucleolus"/>
    <property type="evidence" value="ECO:0007669"/>
    <property type="project" value="TreeGrafter"/>
</dbReference>
<proteinExistence type="inferred from homology"/>
<dbReference type="PROSITE" id="PS51689">
    <property type="entry name" value="SAM_RNA_A_N6_MT"/>
    <property type="match status" value="1"/>
</dbReference>
<dbReference type="InterPro" id="IPR001737">
    <property type="entry name" value="KsgA/Erm"/>
</dbReference>
<dbReference type="FunFam" id="3.40.50.150:FF:000007">
    <property type="entry name" value="rRNA adenine N(6)-methyltransferase"/>
    <property type="match status" value="1"/>
</dbReference>
<reference evidence="14" key="1">
    <citation type="journal article" date="2013" name="Genome Announc.">
        <title>Draft genome sequence of the grapevine dieback fungus Eutypa lata UCR-EL1.</title>
        <authorList>
            <person name="Blanco-Ulate B."/>
            <person name="Rolshausen P.E."/>
            <person name="Cantu D."/>
        </authorList>
    </citation>
    <scope>NUCLEOTIDE SEQUENCE [LARGE SCALE GENOMIC DNA]</scope>
    <source>
        <strain evidence="14">UCR-EL1</strain>
    </source>
</reference>
<dbReference type="SUPFAM" id="SSF53335">
    <property type="entry name" value="S-adenosyl-L-methionine-dependent methyltransferases"/>
    <property type="match status" value="1"/>
</dbReference>
<dbReference type="GO" id="GO:0000462">
    <property type="term" value="P:maturation of SSU-rRNA from tricistronic rRNA transcript (SSU-rRNA, 5.8S rRNA, LSU-rRNA)"/>
    <property type="evidence" value="ECO:0007669"/>
    <property type="project" value="EnsemblFungi"/>
</dbReference>
<dbReference type="Gene3D" id="3.40.50.150">
    <property type="entry name" value="Vaccinia Virus protein VP39"/>
    <property type="match status" value="1"/>
</dbReference>
<keyword evidence="14" id="KW-1185">Reference proteome</keyword>
<dbReference type="Pfam" id="PF00398">
    <property type="entry name" value="RrnaAD"/>
    <property type="match status" value="1"/>
</dbReference>
<dbReference type="OrthoDB" id="74991at2759"/>
<keyword evidence="4 9" id="KW-0808">Transferase</keyword>
<evidence type="ECO:0000256" key="6">
    <source>
        <dbReference type="ARBA" id="ARBA00022884"/>
    </source>
</evidence>
<dbReference type="EC" id="2.1.1.-" evidence="10"/>
<dbReference type="OMA" id="ANYRTWC"/>
<sequence>MGKAKTQKRGGAASSPYDRPSKQSTAVNNVFKFNTKDYGQHILKNPGIAEQIVNKAWLKPTDTVLEVGPGTGNLTVRILEQAKKVIAVEMDPRMAAEVTKRVQGKPEQRKLEVLLGDVIKTTLPQFDVCISNTPYQISSPLVFKLLSLPNPPRTCVLMFQREFALRLTARPGDSLYCRLSVNAQFWAKITHVMKVGRNNFRPPPQVESSVVRIEPKMGSERPNISFEEWDGMLRICFNRRNKTMRASWLGNKEVLKLLERNYRLYCATKNIPIDDSIAEGDDEDDDIDEMEMDENMEPTPGDEDEWGGIMDVDGAGAGAGVGAGGGDIDDLPSFFDEMKAAGALIPKTKSRHKKTKVALLIKEKVRKVLEDTTELADQRSGKLEENDFLRLLHAFNEEGIHFS</sequence>